<comment type="caution">
    <text evidence="3">The sequence shown here is derived from an EMBL/GenBank/DDBJ whole genome shotgun (WGS) entry which is preliminary data.</text>
</comment>
<gene>
    <name evidence="3" type="ORF">D8674_043106</name>
</gene>
<protein>
    <submittedName>
        <fullName evidence="3">Protein FAR-RED ELONGATED HYPOCOTYL 3-like</fullName>
    </submittedName>
</protein>
<organism evidence="3 4">
    <name type="scientific">Pyrus ussuriensis x Pyrus communis</name>
    <dbReference type="NCBI Taxonomy" id="2448454"/>
    <lineage>
        <taxon>Eukaryota</taxon>
        <taxon>Viridiplantae</taxon>
        <taxon>Streptophyta</taxon>
        <taxon>Embryophyta</taxon>
        <taxon>Tracheophyta</taxon>
        <taxon>Spermatophyta</taxon>
        <taxon>Magnoliopsida</taxon>
        <taxon>eudicotyledons</taxon>
        <taxon>Gunneridae</taxon>
        <taxon>Pentapetalae</taxon>
        <taxon>rosids</taxon>
        <taxon>fabids</taxon>
        <taxon>Rosales</taxon>
        <taxon>Rosaceae</taxon>
        <taxon>Amygdaloideae</taxon>
        <taxon>Maleae</taxon>
        <taxon>Pyrus</taxon>
    </lineage>
</organism>
<reference evidence="3 4" key="2">
    <citation type="submission" date="2019-11" db="EMBL/GenBank/DDBJ databases">
        <title>A de novo genome assembly of a pear dwarfing rootstock.</title>
        <authorList>
            <person name="Wang F."/>
            <person name="Wang J."/>
            <person name="Li S."/>
            <person name="Zhang Y."/>
            <person name="Fang M."/>
            <person name="Ma L."/>
            <person name="Zhao Y."/>
            <person name="Jiang S."/>
        </authorList>
    </citation>
    <scope>NUCLEOTIDE SEQUENCE [LARGE SCALE GENOMIC DNA]</scope>
    <source>
        <strain evidence="3">S2</strain>
        <tissue evidence="3">Leaf</tissue>
    </source>
</reference>
<evidence type="ECO:0000313" key="4">
    <source>
        <dbReference type="Proteomes" id="UP000327157"/>
    </source>
</evidence>
<feature type="domain" description="FAR1" evidence="2">
    <location>
        <begin position="55"/>
        <end position="129"/>
    </location>
</feature>
<evidence type="ECO:0000259" key="2">
    <source>
        <dbReference type="Pfam" id="PF03101"/>
    </source>
</evidence>
<feature type="compositionally biased region" description="Basic and acidic residues" evidence="1">
    <location>
        <begin position="1"/>
        <end position="11"/>
    </location>
</feature>
<dbReference type="InterPro" id="IPR004330">
    <property type="entry name" value="FAR1_DNA_bnd_dom"/>
</dbReference>
<reference evidence="3 4" key="1">
    <citation type="submission" date="2019-09" db="EMBL/GenBank/DDBJ databases">
        <authorList>
            <person name="Ou C."/>
        </authorList>
    </citation>
    <scope>NUCLEOTIDE SEQUENCE [LARGE SCALE GENOMIC DNA]</scope>
    <source>
        <strain evidence="3">S2</strain>
        <tissue evidence="3">Leaf</tissue>
    </source>
</reference>
<keyword evidence="4" id="KW-1185">Reference proteome</keyword>
<dbReference type="PANTHER" id="PTHR46328">
    <property type="entry name" value="FAR-RED IMPAIRED RESPONSIVE (FAR1) FAMILY PROTEIN-RELATED"/>
    <property type="match status" value="1"/>
</dbReference>
<feature type="region of interest" description="Disordered" evidence="1">
    <location>
        <begin position="1"/>
        <end position="31"/>
    </location>
</feature>
<dbReference type="OrthoDB" id="1880485at2759"/>
<dbReference type="AlphaFoldDB" id="A0A5N5H051"/>
<dbReference type="Proteomes" id="UP000327157">
    <property type="component" value="Unassembled WGS sequence"/>
</dbReference>
<accession>A0A5N5H051</accession>
<dbReference type="Pfam" id="PF03101">
    <property type="entry name" value="FAR1"/>
    <property type="match status" value="1"/>
</dbReference>
<evidence type="ECO:0000313" key="3">
    <source>
        <dbReference type="EMBL" id="KAB2620978.1"/>
    </source>
</evidence>
<evidence type="ECO:0000256" key="1">
    <source>
        <dbReference type="SAM" id="MobiDB-lite"/>
    </source>
</evidence>
<dbReference type="EMBL" id="SMOL01000264">
    <property type="protein sequence ID" value="KAB2620978.1"/>
    <property type="molecule type" value="Genomic_DNA"/>
</dbReference>
<name>A0A5N5H051_9ROSA</name>
<dbReference type="PANTHER" id="PTHR46328:SF15">
    <property type="entry name" value="PROTEIN FAR1-RELATED SEQUENCE 5-LIKE"/>
    <property type="match status" value="1"/>
</dbReference>
<proteinExistence type="predicted"/>
<sequence>MEHRFDTRPRPWLDLIGNDSKSTGAPETSAERDLNAVVEPHFGMEFESEDAAEELYEDYSRRVGFIMSIDQCRRSDVDKRVLSQDQVLSVRRPQHTTRECCKAMMLVKLDKSGKWVVTRVVKDHAHPLIISSGNSMDTEDMKIAELTMDLGCEEQLSMKVRGVVNYVREFETDVEGLPQNQMEAIVRGLPPNQTVTESGHN</sequence>